<feature type="transmembrane region" description="Helical" evidence="1">
    <location>
        <begin position="332"/>
        <end position="355"/>
    </location>
</feature>
<proteinExistence type="predicted"/>
<feature type="transmembrane region" description="Helical" evidence="1">
    <location>
        <begin position="269"/>
        <end position="290"/>
    </location>
</feature>
<feature type="transmembrane region" description="Helical" evidence="1">
    <location>
        <begin position="102"/>
        <end position="123"/>
    </location>
</feature>
<name>A0A6C0CBW6_9ZZZZ</name>
<feature type="transmembrane region" description="Helical" evidence="1">
    <location>
        <begin position="213"/>
        <end position="236"/>
    </location>
</feature>
<keyword evidence="1" id="KW-0472">Membrane</keyword>
<feature type="transmembrane region" description="Helical" evidence="1">
    <location>
        <begin position="169"/>
        <end position="193"/>
    </location>
</feature>
<dbReference type="AlphaFoldDB" id="A0A6C0CBW6"/>
<evidence type="ECO:0000313" key="2">
    <source>
        <dbReference type="EMBL" id="QHT01837.1"/>
    </source>
</evidence>
<feature type="transmembrane region" description="Helical" evidence="1">
    <location>
        <begin position="143"/>
        <end position="164"/>
    </location>
</feature>
<organism evidence="2">
    <name type="scientific">viral metagenome</name>
    <dbReference type="NCBI Taxonomy" id="1070528"/>
    <lineage>
        <taxon>unclassified sequences</taxon>
        <taxon>metagenomes</taxon>
        <taxon>organismal metagenomes</taxon>
    </lineage>
</organism>
<feature type="transmembrane region" description="Helical" evidence="1">
    <location>
        <begin position="67"/>
        <end position="90"/>
    </location>
</feature>
<dbReference type="EMBL" id="MN739382">
    <property type="protein sequence ID" value="QHT01837.1"/>
    <property type="molecule type" value="Genomic_DNA"/>
</dbReference>
<accession>A0A6C0CBW6</accession>
<keyword evidence="1" id="KW-0812">Transmembrane</keyword>
<sequence>MAKLLAMLKGNTDYMKVIDVVMEGNNNAIEDKLTRHLDSIRPVIGGLIKTTSAIKDGSTKFVEITPLIYLVLSVISIIVVTSFILWHVFFKKTNPGIEGARKAYSIFHLITSCTIAIAIFVVSNPITHDINTSSEKSDLNKDFLTNLFSIINRFINIVFVPIILVETTFIVLTVFIINFMFVISSSLLRTYYAIQCPLGQSIEFNWWGRIIDLVMFCLLGVSFIIMLSTQIIYGFYSIFLRKVYDKSEETSKSRPIEFIRETISLSRRFFVMTLSYYILYSLFLGIEYFISSNILAIHNWEKDDPTVVCVSEVSGAPKSTDNKLNAEYVVKIFYLIFNIVLCIAIWILIGVLIYGHGNLAGTASKLVKAIITVMEVLLHLTGGNMSEATINTAIINMFDKFKSVIPEKMIPKEYRDPKIVLETVKETLKAKLQGVLPGGPDLTVSAEKKIYREQQAQGAGKAAAEQKAAAEMAALHDKSAAETASVETAPA</sequence>
<keyword evidence="1" id="KW-1133">Transmembrane helix</keyword>
<reference evidence="2" key="1">
    <citation type="journal article" date="2020" name="Nature">
        <title>Giant virus diversity and host interactions through global metagenomics.</title>
        <authorList>
            <person name="Schulz F."/>
            <person name="Roux S."/>
            <person name="Paez-Espino D."/>
            <person name="Jungbluth S."/>
            <person name="Walsh D.A."/>
            <person name="Denef V.J."/>
            <person name="McMahon K.D."/>
            <person name="Konstantinidis K.T."/>
            <person name="Eloe-Fadrosh E.A."/>
            <person name="Kyrpides N.C."/>
            <person name="Woyke T."/>
        </authorList>
    </citation>
    <scope>NUCLEOTIDE SEQUENCE</scope>
    <source>
        <strain evidence="2">GVMAG-M-3300020523-10</strain>
    </source>
</reference>
<protein>
    <submittedName>
        <fullName evidence="2">Uncharacterized protein</fullName>
    </submittedName>
</protein>
<evidence type="ECO:0000256" key="1">
    <source>
        <dbReference type="SAM" id="Phobius"/>
    </source>
</evidence>